<dbReference type="AlphaFoldDB" id="A0A1A9MY77"/>
<dbReference type="InterPro" id="IPR036866">
    <property type="entry name" value="RibonucZ/Hydroxyglut_hydro"/>
</dbReference>
<dbReference type="Proteomes" id="UP000077961">
    <property type="component" value="Unassembled WGS sequence"/>
</dbReference>
<proteinExistence type="predicted"/>
<dbReference type="EMBL" id="LXKA01000371">
    <property type="protein sequence ID" value="OAJ52628.1"/>
    <property type="molecule type" value="Genomic_DNA"/>
</dbReference>
<accession>A0A1A9MY77</accession>
<feature type="region of interest" description="Disordered" evidence="1">
    <location>
        <begin position="1"/>
        <end position="22"/>
    </location>
</feature>
<evidence type="ECO:0000313" key="3">
    <source>
        <dbReference type="EMBL" id="OAJ52628.1"/>
    </source>
</evidence>
<dbReference type="RefSeq" id="WP_064271946.1">
    <property type="nucleotide sequence ID" value="NZ_LXJZ01000231.1"/>
</dbReference>
<comment type="caution">
    <text evidence="3">The sequence shown here is derived from an EMBL/GenBank/DDBJ whole genome shotgun (WGS) entry which is preliminary data.</text>
</comment>
<organism evidence="3 5">
    <name type="scientific">Paraburkholderia ginsengiterrae</name>
    <dbReference type="NCBI Taxonomy" id="1462993"/>
    <lineage>
        <taxon>Bacteria</taxon>
        <taxon>Pseudomonadati</taxon>
        <taxon>Pseudomonadota</taxon>
        <taxon>Betaproteobacteria</taxon>
        <taxon>Burkholderiales</taxon>
        <taxon>Burkholderiaceae</taxon>
        <taxon>Paraburkholderia</taxon>
    </lineage>
</organism>
<dbReference type="SUPFAM" id="SSF56281">
    <property type="entry name" value="Metallo-hydrolase/oxidoreductase"/>
    <property type="match status" value="1"/>
</dbReference>
<keyword evidence="4" id="KW-1185">Reference proteome</keyword>
<evidence type="ECO:0000313" key="5">
    <source>
        <dbReference type="Proteomes" id="UP000078116"/>
    </source>
</evidence>
<dbReference type="OrthoDB" id="9761531at2"/>
<name>A0A1A9MY77_9BURK</name>
<evidence type="ECO:0000313" key="4">
    <source>
        <dbReference type="Proteomes" id="UP000077961"/>
    </source>
</evidence>
<sequence>MSTLDDRFPDSNRNRFFSSGEPGERPKGRFYAAFEVAEPIENEERGEPVYLECAFADDVDQLVDTQMEPGRFWNKVSLSVLALDDESGIYANIGNSEPGDIVWFEVVVSPATVNEDNGMQYGQLLDAGERVHIHFRKFRGSTSQGSPIPPHYWLKGNPDRELNPNVLGGYSSMKSAGVAVFDVGQGASQALMYEDSGHFFPMLYVDVGGGVLQNLSTFPKNFKGFCPHDVPIILSHWDWDHWSSVCRFPDLLKSDWIAPLPPPKPIQQSLSWILRGLGRLSLWVRGMPPTYRTKSMLLELCTGKTTNDSGIAVTLFGGARGTKRCLLPGDAGYRYIPSVVANERFNALSITHHGGRLHSKQIPIPKRGARAMCSVGSGNSYKHPFWETIDAHHDGGWPTPISTGHYGSRPSHVFQPWNGPLRVVSDACPFAHPCSVGIPSI</sequence>
<dbReference type="EMBL" id="LXJZ01000231">
    <property type="protein sequence ID" value="OAJ52496.1"/>
    <property type="molecule type" value="Genomic_DNA"/>
</dbReference>
<protein>
    <recommendedName>
        <fullName evidence="6">Metallo-beta-lactamase domain-containing protein</fullName>
    </recommendedName>
</protein>
<gene>
    <name evidence="2" type="ORF">A6V36_13900</name>
    <name evidence="3" type="ORF">A6V37_09300</name>
</gene>
<feature type="compositionally biased region" description="Basic and acidic residues" evidence="1">
    <location>
        <begin position="1"/>
        <end position="13"/>
    </location>
</feature>
<reference evidence="4 5" key="1">
    <citation type="submission" date="2016-04" db="EMBL/GenBank/DDBJ databases">
        <title>Reclassification of Paraburkholderia panaciterrae (Farh et al. 2015) Dobritsa &amp; Samadpour 2016 as a later homotypic synonym of Paraburkholderia ginsengiterrae (Farh et al. 2015) Dobritsa &amp; Samadpour 2016.</title>
        <authorList>
            <person name="Dobritsa A.P."/>
            <person name="Kutumbaka K."/>
            <person name="Samadpour M."/>
        </authorList>
    </citation>
    <scope>NUCLEOTIDE SEQUENCE [LARGE SCALE GENOMIC DNA]</scope>
    <source>
        <strain evidence="3 5">DCY85</strain>
        <strain evidence="2 4">DCY85-1</strain>
    </source>
</reference>
<dbReference type="Proteomes" id="UP000078116">
    <property type="component" value="Unassembled WGS sequence"/>
</dbReference>
<evidence type="ECO:0000313" key="2">
    <source>
        <dbReference type="EMBL" id="OAJ52496.1"/>
    </source>
</evidence>
<evidence type="ECO:0000256" key="1">
    <source>
        <dbReference type="SAM" id="MobiDB-lite"/>
    </source>
</evidence>
<evidence type="ECO:0008006" key="6">
    <source>
        <dbReference type="Google" id="ProtNLM"/>
    </source>
</evidence>